<evidence type="ECO:0000313" key="2">
    <source>
        <dbReference type="Proteomes" id="UP001601992"/>
    </source>
</evidence>
<gene>
    <name evidence="1" type="ORF">ACFYXQ_39200</name>
</gene>
<dbReference type="EMBL" id="JBIAQY010000021">
    <property type="protein sequence ID" value="MFF3573801.1"/>
    <property type="molecule type" value="Genomic_DNA"/>
</dbReference>
<organism evidence="1 2">
    <name type="scientific">Nocardia jiangxiensis</name>
    <dbReference type="NCBI Taxonomy" id="282685"/>
    <lineage>
        <taxon>Bacteria</taxon>
        <taxon>Bacillati</taxon>
        <taxon>Actinomycetota</taxon>
        <taxon>Actinomycetes</taxon>
        <taxon>Mycobacteriales</taxon>
        <taxon>Nocardiaceae</taxon>
        <taxon>Nocardia</taxon>
    </lineage>
</organism>
<accession>A0ABW6SF83</accession>
<sequence>MEITGRSTDAVDTIVWEDDYFVPDAIERFLARLEATAVAEQYLFRESEFDCAFRQVDMRIADLRAAGVSDGPELTLAHKLREEVWEGHEHIGAHNAERAAMAWRRIALLLWENRS</sequence>
<name>A0ABW6SF83_9NOCA</name>
<dbReference type="Proteomes" id="UP001601992">
    <property type="component" value="Unassembled WGS sequence"/>
</dbReference>
<evidence type="ECO:0000313" key="1">
    <source>
        <dbReference type="EMBL" id="MFF3573801.1"/>
    </source>
</evidence>
<reference evidence="1 2" key="1">
    <citation type="submission" date="2024-10" db="EMBL/GenBank/DDBJ databases">
        <title>The Natural Products Discovery Center: Release of the First 8490 Sequenced Strains for Exploring Actinobacteria Biosynthetic Diversity.</title>
        <authorList>
            <person name="Kalkreuter E."/>
            <person name="Kautsar S.A."/>
            <person name="Yang D."/>
            <person name="Bader C.D."/>
            <person name="Teijaro C.N."/>
            <person name="Fluegel L."/>
            <person name="Davis C.M."/>
            <person name="Simpson J.R."/>
            <person name="Lauterbach L."/>
            <person name="Steele A.D."/>
            <person name="Gui C."/>
            <person name="Meng S."/>
            <person name="Li G."/>
            <person name="Viehrig K."/>
            <person name="Ye F."/>
            <person name="Su P."/>
            <person name="Kiefer A.F."/>
            <person name="Nichols A."/>
            <person name="Cepeda A.J."/>
            <person name="Yan W."/>
            <person name="Fan B."/>
            <person name="Jiang Y."/>
            <person name="Adhikari A."/>
            <person name="Zheng C.-J."/>
            <person name="Schuster L."/>
            <person name="Cowan T.M."/>
            <person name="Smanski M.J."/>
            <person name="Chevrette M.G."/>
            <person name="De Carvalho L.P.S."/>
            <person name="Shen B."/>
        </authorList>
    </citation>
    <scope>NUCLEOTIDE SEQUENCE [LARGE SCALE GENOMIC DNA]</scope>
    <source>
        <strain evidence="1 2">NPDC002593</strain>
    </source>
</reference>
<comment type="caution">
    <text evidence="1">The sequence shown here is derived from an EMBL/GenBank/DDBJ whole genome shotgun (WGS) entry which is preliminary data.</text>
</comment>
<proteinExistence type="predicted"/>
<protein>
    <submittedName>
        <fullName evidence="1">Uncharacterized protein</fullName>
    </submittedName>
</protein>
<dbReference type="RefSeq" id="WP_387406578.1">
    <property type="nucleotide sequence ID" value="NZ_JBIAQY010000021.1"/>
</dbReference>
<keyword evidence="2" id="KW-1185">Reference proteome</keyword>